<evidence type="ECO:0008006" key="4">
    <source>
        <dbReference type="Google" id="ProtNLM"/>
    </source>
</evidence>
<evidence type="ECO:0000313" key="2">
    <source>
        <dbReference type="EMBL" id="KAJ7753173.1"/>
    </source>
</evidence>
<sequence>MCRWRMALQFCICIRIAEGAVEEDNALSTTERGSRWSCELPARASGVWHRASPAPARHNETLHPLQAFPPHVPRYYARGENDRRGGR</sequence>
<dbReference type="Proteomes" id="UP001215598">
    <property type="component" value="Unassembled WGS sequence"/>
</dbReference>
<protein>
    <recommendedName>
        <fullName evidence="4">Secreted protein</fullName>
    </recommendedName>
</protein>
<reference evidence="2" key="1">
    <citation type="submission" date="2023-03" db="EMBL/GenBank/DDBJ databases">
        <title>Massive genome expansion in bonnet fungi (Mycena s.s.) driven by repeated elements and novel gene families across ecological guilds.</title>
        <authorList>
            <consortium name="Lawrence Berkeley National Laboratory"/>
            <person name="Harder C.B."/>
            <person name="Miyauchi S."/>
            <person name="Viragh M."/>
            <person name="Kuo A."/>
            <person name="Thoen E."/>
            <person name="Andreopoulos B."/>
            <person name="Lu D."/>
            <person name="Skrede I."/>
            <person name="Drula E."/>
            <person name="Henrissat B."/>
            <person name="Morin E."/>
            <person name="Kohler A."/>
            <person name="Barry K."/>
            <person name="LaButti K."/>
            <person name="Morin E."/>
            <person name="Salamov A."/>
            <person name="Lipzen A."/>
            <person name="Mereny Z."/>
            <person name="Hegedus B."/>
            <person name="Baldrian P."/>
            <person name="Stursova M."/>
            <person name="Weitz H."/>
            <person name="Taylor A."/>
            <person name="Grigoriev I.V."/>
            <person name="Nagy L.G."/>
            <person name="Martin F."/>
            <person name="Kauserud H."/>
        </authorList>
    </citation>
    <scope>NUCLEOTIDE SEQUENCE</scope>
    <source>
        <strain evidence="2">CBHHK182m</strain>
    </source>
</reference>
<evidence type="ECO:0000313" key="3">
    <source>
        <dbReference type="Proteomes" id="UP001215598"/>
    </source>
</evidence>
<evidence type="ECO:0000256" key="1">
    <source>
        <dbReference type="SAM" id="SignalP"/>
    </source>
</evidence>
<name>A0AAD7IYF5_9AGAR</name>
<keyword evidence="3" id="KW-1185">Reference proteome</keyword>
<dbReference type="AlphaFoldDB" id="A0AAD7IYF5"/>
<organism evidence="2 3">
    <name type="scientific">Mycena metata</name>
    <dbReference type="NCBI Taxonomy" id="1033252"/>
    <lineage>
        <taxon>Eukaryota</taxon>
        <taxon>Fungi</taxon>
        <taxon>Dikarya</taxon>
        <taxon>Basidiomycota</taxon>
        <taxon>Agaricomycotina</taxon>
        <taxon>Agaricomycetes</taxon>
        <taxon>Agaricomycetidae</taxon>
        <taxon>Agaricales</taxon>
        <taxon>Marasmiineae</taxon>
        <taxon>Mycenaceae</taxon>
        <taxon>Mycena</taxon>
    </lineage>
</organism>
<accession>A0AAD7IYF5</accession>
<feature type="signal peptide" evidence="1">
    <location>
        <begin position="1"/>
        <end position="19"/>
    </location>
</feature>
<proteinExistence type="predicted"/>
<keyword evidence="1" id="KW-0732">Signal</keyword>
<comment type="caution">
    <text evidence="2">The sequence shown here is derived from an EMBL/GenBank/DDBJ whole genome shotgun (WGS) entry which is preliminary data.</text>
</comment>
<gene>
    <name evidence="2" type="ORF">B0H16DRAFT_1544695</name>
</gene>
<feature type="chain" id="PRO_5042078918" description="Secreted protein" evidence="1">
    <location>
        <begin position="20"/>
        <end position="87"/>
    </location>
</feature>
<dbReference type="EMBL" id="JARKIB010000056">
    <property type="protein sequence ID" value="KAJ7753173.1"/>
    <property type="molecule type" value="Genomic_DNA"/>
</dbReference>